<keyword evidence="1" id="KW-0812">Transmembrane</keyword>
<comment type="caution">
    <text evidence="2">The sequence shown here is derived from an EMBL/GenBank/DDBJ whole genome shotgun (WGS) entry which is preliminary data.</text>
</comment>
<accession>A0A2T2XII1</accession>
<dbReference type="AlphaFoldDB" id="A0A2T2XII1"/>
<keyword evidence="1" id="KW-0472">Membrane</keyword>
<keyword evidence="1" id="KW-1133">Transmembrane helix</keyword>
<organism evidence="2 3">
    <name type="scientific">Sulfobacillus benefaciens</name>
    <dbReference type="NCBI Taxonomy" id="453960"/>
    <lineage>
        <taxon>Bacteria</taxon>
        <taxon>Bacillati</taxon>
        <taxon>Bacillota</taxon>
        <taxon>Clostridia</taxon>
        <taxon>Eubacteriales</taxon>
        <taxon>Clostridiales Family XVII. Incertae Sedis</taxon>
        <taxon>Sulfobacillus</taxon>
    </lineage>
</organism>
<evidence type="ECO:0000313" key="3">
    <source>
        <dbReference type="Proteomes" id="UP000242972"/>
    </source>
</evidence>
<sequence>MERMNRRTRVRLWQLMWWSLRLNWSRNKMKRRRARQKIAAMLEARWRWLANESPTVPESAVVRALWLGAALAARSAMRSSELSRIKRLLVLLLRLMGKNNSRALLAAYFAWVWLWEAACGSGAVTSPMQNQG</sequence>
<evidence type="ECO:0000256" key="1">
    <source>
        <dbReference type="SAM" id="Phobius"/>
    </source>
</evidence>
<name>A0A2T2XII1_9FIRM</name>
<evidence type="ECO:0000313" key="2">
    <source>
        <dbReference type="EMBL" id="PSR34309.1"/>
    </source>
</evidence>
<proteinExistence type="predicted"/>
<protein>
    <submittedName>
        <fullName evidence="2">Uncharacterized protein</fullName>
    </submittedName>
</protein>
<feature type="transmembrane region" description="Helical" evidence="1">
    <location>
        <begin position="103"/>
        <end position="124"/>
    </location>
</feature>
<reference evidence="2 3" key="1">
    <citation type="journal article" date="2014" name="BMC Genomics">
        <title>Comparison of environmental and isolate Sulfobacillus genomes reveals diverse carbon, sulfur, nitrogen, and hydrogen metabolisms.</title>
        <authorList>
            <person name="Justice N.B."/>
            <person name="Norman A."/>
            <person name="Brown C.T."/>
            <person name="Singh A."/>
            <person name="Thomas B.C."/>
            <person name="Banfield J.F."/>
        </authorList>
    </citation>
    <scope>NUCLEOTIDE SEQUENCE [LARGE SCALE GENOMIC DNA]</scope>
    <source>
        <strain evidence="2">AMDSBA4</strain>
    </source>
</reference>
<dbReference type="EMBL" id="PXYW01000010">
    <property type="protein sequence ID" value="PSR34309.1"/>
    <property type="molecule type" value="Genomic_DNA"/>
</dbReference>
<dbReference type="Proteomes" id="UP000242972">
    <property type="component" value="Unassembled WGS sequence"/>
</dbReference>
<gene>
    <name evidence="2" type="ORF">C7B46_06180</name>
</gene>